<proteinExistence type="predicted"/>
<gene>
    <name evidence="3" type="ORF">QLX08_002734</name>
</gene>
<keyword evidence="2" id="KW-0472">Membrane</keyword>
<feature type="region of interest" description="Disordered" evidence="1">
    <location>
        <begin position="121"/>
        <end position="151"/>
    </location>
</feature>
<evidence type="ECO:0000256" key="2">
    <source>
        <dbReference type="SAM" id="Phobius"/>
    </source>
</evidence>
<reference evidence="3 4" key="1">
    <citation type="submission" date="2024-05" db="EMBL/GenBank/DDBJ databases">
        <title>The nuclear and mitochondrial genome assemblies of Tetragonisca angustula (Apidae: Meliponini), a tiny yet remarkable pollinator in the Neotropics.</title>
        <authorList>
            <person name="Ferrari R."/>
            <person name="Ricardo P.C."/>
            <person name="Dias F.C."/>
            <person name="Araujo N.S."/>
            <person name="Soares D.O."/>
            <person name="Zhou Q.-S."/>
            <person name="Zhu C.-D."/>
            <person name="Coutinho L."/>
            <person name="Airas M.C."/>
            <person name="Batista T.M."/>
        </authorList>
    </citation>
    <scope>NUCLEOTIDE SEQUENCE [LARGE SCALE GENOMIC DNA]</scope>
    <source>
        <strain evidence="3">ASF017062</strain>
        <tissue evidence="3">Abdomen</tissue>
    </source>
</reference>
<keyword evidence="4" id="KW-1185">Reference proteome</keyword>
<keyword evidence="2" id="KW-1133">Transmembrane helix</keyword>
<organism evidence="3 4">
    <name type="scientific">Tetragonisca angustula</name>
    <dbReference type="NCBI Taxonomy" id="166442"/>
    <lineage>
        <taxon>Eukaryota</taxon>
        <taxon>Metazoa</taxon>
        <taxon>Ecdysozoa</taxon>
        <taxon>Arthropoda</taxon>
        <taxon>Hexapoda</taxon>
        <taxon>Insecta</taxon>
        <taxon>Pterygota</taxon>
        <taxon>Neoptera</taxon>
        <taxon>Endopterygota</taxon>
        <taxon>Hymenoptera</taxon>
        <taxon>Apocrita</taxon>
        <taxon>Aculeata</taxon>
        <taxon>Apoidea</taxon>
        <taxon>Anthophila</taxon>
        <taxon>Apidae</taxon>
        <taxon>Tetragonisca</taxon>
    </lineage>
</organism>
<evidence type="ECO:0000313" key="3">
    <source>
        <dbReference type="EMBL" id="KAK9306655.1"/>
    </source>
</evidence>
<dbReference type="EMBL" id="JAWNGG020000037">
    <property type="protein sequence ID" value="KAK9306655.1"/>
    <property type="molecule type" value="Genomic_DNA"/>
</dbReference>
<accession>A0AAW1AA54</accession>
<dbReference type="AlphaFoldDB" id="A0AAW1AA54"/>
<sequence>MAIGSENSVTVLIRTWIFMIIFCFAGYAAGSCLSYGHSCWGGHGKRSAVHNNAYLVPPKTLNEIQQGVPSLAKDQFVFSRLIGRPLVSNKYKGRWNRLFKIKAGFPENWDSDDFNAHLVSNEPIRDQNNNEDLTQGKRKHSNDVQDMTGNINDEGKEIPEILLISNNEDNQHGRKPQNVDLFKFLSDTNADFE</sequence>
<evidence type="ECO:0000313" key="4">
    <source>
        <dbReference type="Proteomes" id="UP001432146"/>
    </source>
</evidence>
<name>A0AAW1AA54_9HYME</name>
<protein>
    <submittedName>
        <fullName evidence="3">Uncharacterized protein</fullName>
    </submittedName>
</protein>
<comment type="caution">
    <text evidence="3">The sequence shown here is derived from an EMBL/GenBank/DDBJ whole genome shotgun (WGS) entry which is preliminary data.</text>
</comment>
<feature type="transmembrane region" description="Helical" evidence="2">
    <location>
        <begin position="16"/>
        <end position="36"/>
    </location>
</feature>
<keyword evidence="2" id="KW-0812">Transmembrane</keyword>
<dbReference type="Proteomes" id="UP001432146">
    <property type="component" value="Unassembled WGS sequence"/>
</dbReference>
<evidence type="ECO:0000256" key="1">
    <source>
        <dbReference type="SAM" id="MobiDB-lite"/>
    </source>
</evidence>